<keyword evidence="3" id="KW-1185">Reference proteome</keyword>
<organism evidence="2 3">
    <name type="scientific">Stylosanthes scabra</name>
    <dbReference type="NCBI Taxonomy" id="79078"/>
    <lineage>
        <taxon>Eukaryota</taxon>
        <taxon>Viridiplantae</taxon>
        <taxon>Streptophyta</taxon>
        <taxon>Embryophyta</taxon>
        <taxon>Tracheophyta</taxon>
        <taxon>Spermatophyta</taxon>
        <taxon>Magnoliopsida</taxon>
        <taxon>eudicotyledons</taxon>
        <taxon>Gunneridae</taxon>
        <taxon>Pentapetalae</taxon>
        <taxon>rosids</taxon>
        <taxon>fabids</taxon>
        <taxon>Fabales</taxon>
        <taxon>Fabaceae</taxon>
        <taxon>Papilionoideae</taxon>
        <taxon>50 kb inversion clade</taxon>
        <taxon>dalbergioids sensu lato</taxon>
        <taxon>Dalbergieae</taxon>
        <taxon>Pterocarpus clade</taxon>
        <taxon>Stylosanthes</taxon>
    </lineage>
</organism>
<dbReference type="EMBL" id="JASCZI010151074">
    <property type="protein sequence ID" value="MED6168769.1"/>
    <property type="molecule type" value="Genomic_DNA"/>
</dbReference>
<evidence type="ECO:0000256" key="1">
    <source>
        <dbReference type="SAM" id="SignalP"/>
    </source>
</evidence>
<evidence type="ECO:0000313" key="2">
    <source>
        <dbReference type="EMBL" id="MED6168769.1"/>
    </source>
</evidence>
<feature type="signal peptide" evidence="1">
    <location>
        <begin position="1"/>
        <end position="27"/>
    </location>
</feature>
<reference evidence="2 3" key="1">
    <citation type="journal article" date="2023" name="Plants (Basel)">
        <title>Bridging the Gap: Combining Genomics and Transcriptomics Approaches to Understand Stylosanthes scabra, an Orphan Legume from the Brazilian Caatinga.</title>
        <authorList>
            <person name="Ferreira-Neto J.R.C."/>
            <person name="da Silva M.D."/>
            <person name="Binneck E."/>
            <person name="de Melo N.F."/>
            <person name="da Silva R.H."/>
            <person name="de Melo A.L.T.M."/>
            <person name="Pandolfi V."/>
            <person name="Bustamante F.O."/>
            <person name="Brasileiro-Vidal A.C."/>
            <person name="Benko-Iseppon A.M."/>
        </authorList>
    </citation>
    <scope>NUCLEOTIDE SEQUENCE [LARGE SCALE GENOMIC DNA]</scope>
    <source>
        <tissue evidence="2">Leaves</tissue>
    </source>
</reference>
<accession>A0ABU6V5U1</accession>
<dbReference type="Proteomes" id="UP001341840">
    <property type="component" value="Unassembled WGS sequence"/>
</dbReference>
<name>A0ABU6V5U1_9FABA</name>
<comment type="caution">
    <text evidence="2">The sequence shown here is derived from an EMBL/GenBank/DDBJ whole genome shotgun (WGS) entry which is preliminary data.</text>
</comment>
<evidence type="ECO:0000313" key="3">
    <source>
        <dbReference type="Proteomes" id="UP001341840"/>
    </source>
</evidence>
<feature type="chain" id="PRO_5046237255" evidence="1">
    <location>
        <begin position="28"/>
        <end position="121"/>
    </location>
</feature>
<sequence>MRYYGMLPCTLWLAVAVGYVPRPEVLGRVIDRLRGHFVPKDPINPPDVVFPYLGMRDFLECVDKSTPNRLYSFSAPCFFVVGVDPGSVLDARCLGFLRATIQGPNSSPIGTSICLPFFAAG</sequence>
<proteinExistence type="predicted"/>
<protein>
    <submittedName>
        <fullName evidence="2">Uncharacterized protein</fullName>
    </submittedName>
</protein>
<keyword evidence="1" id="KW-0732">Signal</keyword>
<gene>
    <name evidence="2" type="ORF">PIB30_014287</name>
</gene>